<proteinExistence type="predicted"/>
<evidence type="ECO:0008006" key="3">
    <source>
        <dbReference type="Google" id="ProtNLM"/>
    </source>
</evidence>
<dbReference type="RefSeq" id="WP_380023779.1">
    <property type="nucleotide sequence ID" value="NZ_JBHSHC010000012.1"/>
</dbReference>
<dbReference type="Proteomes" id="UP001596002">
    <property type="component" value="Unassembled WGS sequence"/>
</dbReference>
<comment type="caution">
    <text evidence="1">The sequence shown here is derived from an EMBL/GenBank/DDBJ whole genome shotgun (WGS) entry which is preliminary data.</text>
</comment>
<dbReference type="EMBL" id="JBHSHC010000012">
    <property type="protein sequence ID" value="MFC4766088.1"/>
    <property type="molecule type" value="Genomic_DNA"/>
</dbReference>
<accession>A0ABV9PWS0</accession>
<sequence length="143" mass="16504">MKKKTALEISVENVLEELIDTGYCQSTIRYYKKGYDRLLKSASTMQTDALTHALAEHFINDSAHTRTGRYCPSRKKLHSSCIRKLREHEEKGYLGWQPSRESKVDTPATTEFQKLHTRFLTYLKEERKSKNTSDSSEISPANS</sequence>
<keyword evidence="2" id="KW-1185">Reference proteome</keyword>
<name>A0ABV9PWS0_9BACL</name>
<reference evidence="2" key="1">
    <citation type="journal article" date="2019" name="Int. J. Syst. Evol. Microbiol.">
        <title>The Global Catalogue of Microorganisms (GCM) 10K type strain sequencing project: providing services to taxonomists for standard genome sequencing and annotation.</title>
        <authorList>
            <consortium name="The Broad Institute Genomics Platform"/>
            <consortium name="The Broad Institute Genome Sequencing Center for Infectious Disease"/>
            <person name="Wu L."/>
            <person name="Ma J."/>
        </authorList>
    </citation>
    <scope>NUCLEOTIDE SEQUENCE [LARGE SCALE GENOMIC DNA]</scope>
    <source>
        <strain evidence="2">WYCCWR 12678</strain>
    </source>
</reference>
<evidence type="ECO:0000313" key="2">
    <source>
        <dbReference type="Proteomes" id="UP001596002"/>
    </source>
</evidence>
<gene>
    <name evidence="1" type="ORF">ACFO8Q_01560</name>
</gene>
<protein>
    <recommendedName>
        <fullName evidence="3">Core-binding (CB) domain-containing protein</fullName>
    </recommendedName>
</protein>
<evidence type="ECO:0000313" key="1">
    <source>
        <dbReference type="EMBL" id="MFC4766088.1"/>
    </source>
</evidence>
<organism evidence="1 2">
    <name type="scientific">Effusibacillus consociatus</name>
    <dbReference type="NCBI Taxonomy" id="1117041"/>
    <lineage>
        <taxon>Bacteria</taxon>
        <taxon>Bacillati</taxon>
        <taxon>Bacillota</taxon>
        <taxon>Bacilli</taxon>
        <taxon>Bacillales</taxon>
        <taxon>Alicyclobacillaceae</taxon>
        <taxon>Effusibacillus</taxon>
    </lineage>
</organism>